<dbReference type="Gene3D" id="3.20.20.20">
    <property type="entry name" value="Dihydropteroate synthase-like"/>
    <property type="match status" value="1"/>
</dbReference>
<dbReference type="InterPro" id="IPR045031">
    <property type="entry name" value="DHP_synth-like"/>
</dbReference>
<dbReference type="CDD" id="cd00739">
    <property type="entry name" value="DHPS"/>
    <property type="match status" value="1"/>
</dbReference>
<name>A0A1H2VEP5_9PROT</name>
<evidence type="ECO:0000256" key="8">
    <source>
        <dbReference type="ARBA" id="ARBA00022723"/>
    </source>
</evidence>
<keyword evidence="9 12" id="KW-0460">Magnesium</keyword>
<comment type="catalytic activity">
    <reaction evidence="1">
        <text>(7,8-dihydropterin-6-yl)methyl diphosphate + 4-aminobenzoate = 7,8-dihydropteroate + diphosphate</text>
        <dbReference type="Rhea" id="RHEA:19949"/>
        <dbReference type="ChEBI" id="CHEBI:17836"/>
        <dbReference type="ChEBI" id="CHEBI:17839"/>
        <dbReference type="ChEBI" id="CHEBI:33019"/>
        <dbReference type="ChEBI" id="CHEBI:72950"/>
        <dbReference type="EC" id="2.5.1.15"/>
    </reaction>
</comment>
<evidence type="ECO:0000256" key="11">
    <source>
        <dbReference type="ARBA" id="ARBA00030193"/>
    </source>
</evidence>
<dbReference type="AlphaFoldDB" id="A0A1H2VEP5"/>
<dbReference type="PROSITE" id="PS00793">
    <property type="entry name" value="DHPS_2"/>
    <property type="match status" value="1"/>
</dbReference>
<evidence type="ECO:0000256" key="4">
    <source>
        <dbReference type="ARBA" id="ARBA00009503"/>
    </source>
</evidence>
<comment type="function">
    <text evidence="12">Catalyzes the condensation of para-aminobenzoate (pABA) with 6-hydroxymethyl-7,8-dihydropterin diphosphate (DHPt-PP) to form 7,8-dihydropteroate (H2Pte), the immediate precursor of folate derivatives.</text>
</comment>
<dbReference type="PANTHER" id="PTHR20941">
    <property type="entry name" value="FOLATE SYNTHESIS PROTEINS"/>
    <property type="match status" value="1"/>
</dbReference>
<organism evidence="14 15">
    <name type="scientific">Nitrosomonas communis</name>
    <dbReference type="NCBI Taxonomy" id="44574"/>
    <lineage>
        <taxon>Bacteria</taxon>
        <taxon>Pseudomonadati</taxon>
        <taxon>Pseudomonadota</taxon>
        <taxon>Betaproteobacteria</taxon>
        <taxon>Nitrosomonadales</taxon>
        <taxon>Nitrosomonadaceae</taxon>
        <taxon>Nitrosomonas</taxon>
    </lineage>
</organism>
<dbReference type="Pfam" id="PF00809">
    <property type="entry name" value="Pterin_bind"/>
    <property type="match status" value="1"/>
</dbReference>
<accession>A0A1H2VEP5</accession>
<dbReference type="GO" id="GO:0046656">
    <property type="term" value="P:folic acid biosynthetic process"/>
    <property type="evidence" value="ECO:0007669"/>
    <property type="project" value="UniProtKB-KW"/>
</dbReference>
<dbReference type="InterPro" id="IPR000489">
    <property type="entry name" value="Pterin-binding_dom"/>
</dbReference>
<reference evidence="14 15" key="1">
    <citation type="submission" date="2016-10" db="EMBL/GenBank/DDBJ databases">
        <authorList>
            <person name="de Groot N.N."/>
        </authorList>
    </citation>
    <scope>NUCLEOTIDE SEQUENCE [LARGE SCALE GENOMIC DNA]</scope>
    <source>
        <strain evidence="14 15">Nm110</strain>
    </source>
</reference>
<dbReference type="GO" id="GO:0005829">
    <property type="term" value="C:cytosol"/>
    <property type="evidence" value="ECO:0007669"/>
    <property type="project" value="TreeGrafter"/>
</dbReference>
<evidence type="ECO:0000256" key="7">
    <source>
        <dbReference type="ARBA" id="ARBA00022679"/>
    </source>
</evidence>
<dbReference type="EC" id="2.5.1.15" evidence="5 12"/>
<evidence type="ECO:0000256" key="2">
    <source>
        <dbReference type="ARBA" id="ARBA00001946"/>
    </source>
</evidence>
<evidence type="ECO:0000256" key="6">
    <source>
        <dbReference type="ARBA" id="ARBA00016919"/>
    </source>
</evidence>
<evidence type="ECO:0000256" key="10">
    <source>
        <dbReference type="ARBA" id="ARBA00022909"/>
    </source>
</evidence>
<dbReference type="GO" id="GO:0004156">
    <property type="term" value="F:dihydropteroate synthase activity"/>
    <property type="evidence" value="ECO:0007669"/>
    <property type="project" value="UniProtKB-EC"/>
</dbReference>
<evidence type="ECO:0000256" key="12">
    <source>
        <dbReference type="RuleBase" id="RU361205"/>
    </source>
</evidence>
<dbReference type="PANTHER" id="PTHR20941:SF1">
    <property type="entry name" value="FOLIC ACID SYNTHESIS PROTEIN FOL1"/>
    <property type="match status" value="1"/>
</dbReference>
<gene>
    <name evidence="14" type="ORF">SAMN05421882_102135</name>
</gene>
<evidence type="ECO:0000256" key="3">
    <source>
        <dbReference type="ARBA" id="ARBA00004763"/>
    </source>
</evidence>
<dbReference type="FunFam" id="3.20.20.20:FF:000006">
    <property type="entry name" value="Dihydropteroate synthase"/>
    <property type="match status" value="1"/>
</dbReference>
<dbReference type="Proteomes" id="UP000183454">
    <property type="component" value="Unassembled WGS sequence"/>
</dbReference>
<sequence>MSQLQQLKLIDGPYIMGIVNVTPDSFSDHGLYATTDKALELAERLIEEGADILDIGGESTRPGSLSTTLEEELRRVIPVVEILSQKNIPISVDTSKPEVMQAAISAGASIINDVNALQAPGAIEIAARSKATICLMHMQGNPRSMQNSPHYVDVVSEVKGFLQHRIDVAISSGIPYHRLIIDPGFGFGKTLKHNLELLRHLDQFVQMNVPVLVGLSRKSMLGTITGNDVDNRVHASVAAALFAVTKGAKILRVHDVKATKDAIMIHNALVNEE</sequence>
<comment type="cofactor">
    <cofactor evidence="2 12">
        <name>Mg(2+)</name>
        <dbReference type="ChEBI" id="CHEBI:18420"/>
    </cofactor>
</comment>
<dbReference type="PROSITE" id="PS00792">
    <property type="entry name" value="DHPS_1"/>
    <property type="match status" value="1"/>
</dbReference>
<dbReference type="UniPathway" id="UPA00077">
    <property type="reaction ID" value="UER00156"/>
</dbReference>
<comment type="pathway">
    <text evidence="3 12">Cofactor biosynthesis; tetrahydrofolate biosynthesis; 7,8-dihydrofolate from 2-amino-4-hydroxy-6-hydroxymethyl-7,8-dihydropteridine diphosphate and 4-aminobenzoate: step 1/2.</text>
</comment>
<dbReference type="EMBL" id="FNNH01000021">
    <property type="protein sequence ID" value="SDW66788.1"/>
    <property type="molecule type" value="Genomic_DNA"/>
</dbReference>
<dbReference type="PROSITE" id="PS50972">
    <property type="entry name" value="PTERIN_BINDING"/>
    <property type="match status" value="1"/>
</dbReference>
<dbReference type="InterPro" id="IPR006390">
    <property type="entry name" value="DHP_synth_dom"/>
</dbReference>
<comment type="similarity">
    <text evidence="4 12">Belongs to the DHPS family.</text>
</comment>
<feature type="domain" description="Pterin-binding" evidence="13">
    <location>
        <begin position="13"/>
        <end position="264"/>
    </location>
</feature>
<keyword evidence="10 12" id="KW-0289">Folate biosynthesis</keyword>
<proteinExistence type="inferred from homology"/>
<dbReference type="SUPFAM" id="SSF51717">
    <property type="entry name" value="Dihydropteroate synthetase-like"/>
    <property type="match status" value="1"/>
</dbReference>
<dbReference type="GO" id="GO:0046872">
    <property type="term" value="F:metal ion binding"/>
    <property type="evidence" value="ECO:0007669"/>
    <property type="project" value="UniProtKB-KW"/>
</dbReference>
<evidence type="ECO:0000256" key="9">
    <source>
        <dbReference type="ARBA" id="ARBA00022842"/>
    </source>
</evidence>
<keyword evidence="8 12" id="KW-0479">Metal-binding</keyword>
<keyword evidence="7 12" id="KW-0808">Transferase</keyword>
<evidence type="ECO:0000259" key="13">
    <source>
        <dbReference type="PROSITE" id="PS50972"/>
    </source>
</evidence>
<evidence type="ECO:0000256" key="1">
    <source>
        <dbReference type="ARBA" id="ARBA00000012"/>
    </source>
</evidence>
<dbReference type="NCBIfam" id="TIGR01496">
    <property type="entry name" value="DHPS"/>
    <property type="match status" value="1"/>
</dbReference>
<evidence type="ECO:0000256" key="5">
    <source>
        <dbReference type="ARBA" id="ARBA00012458"/>
    </source>
</evidence>
<evidence type="ECO:0000313" key="14">
    <source>
        <dbReference type="EMBL" id="SDW66788.1"/>
    </source>
</evidence>
<dbReference type="InterPro" id="IPR011005">
    <property type="entry name" value="Dihydropteroate_synth-like_sf"/>
</dbReference>
<protein>
    <recommendedName>
        <fullName evidence="6 12">Dihydropteroate synthase</fullName>
        <shortName evidence="12">DHPS</shortName>
        <ecNumber evidence="5 12">2.5.1.15</ecNumber>
    </recommendedName>
    <alternativeName>
        <fullName evidence="11 12">Dihydropteroate pyrophosphorylase</fullName>
    </alternativeName>
</protein>
<dbReference type="RefSeq" id="WP_074667125.1">
    <property type="nucleotide sequence ID" value="NZ_FNNH01000021.1"/>
</dbReference>
<evidence type="ECO:0000313" key="15">
    <source>
        <dbReference type="Proteomes" id="UP000183454"/>
    </source>
</evidence>
<dbReference type="GO" id="GO:0046654">
    <property type="term" value="P:tetrahydrofolate biosynthetic process"/>
    <property type="evidence" value="ECO:0007669"/>
    <property type="project" value="UniProtKB-UniPathway"/>
</dbReference>